<evidence type="ECO:0000313" key="4">
    <source>
        <dbReference type="Proteomes" id="UP000516660"/>
    </source>
</evidence>
<protein>
    <recommendedName>
        <fullName evidence="2">Triosephosphate isomerase</fullName>
        <ecNumber evidence="2">5.3.1.1</ecNumber>
    </recommendedName>
</protein>
<evidence type="ECO:0000313" key="3">
    <source>
        <dbReference type="EMBL" id="QOD44436.1"/>
    </source>
</evidence>
<dbReference type="RefSeq" id="WP_191148357.1">
    <property type="nucleotide sequence ID" value="NZ_CP061274.1"/>
</dbReference>
<evidence type="ECO:0000256" key="2">
    <source>
        <dbReference type="RuleBase" id="RU363013"/>
    </source>
</evidence>
<name>A0A7L7Z3Z5_9MICO</name>
<dbReference type="GO" id="GO:0006094">
    <property type="term" value="P:gluconeogenesis"/>
    <property type="evidence" value="ECO:0007669"/>
    <property type="project" value="UniProtKB-UniPathway"/>
</dbReference>
<comment type="pathway">
    <text evidence="2">Carbohydrate biosynthesis; gluconeogenesis.</text>
</comment>
<keyword evidence="2" id="KW-0312">Gluconeogenesis</keyword>
<sequence length="277" mass="28613">MPAPADVRQDAGRVARPAIVGVSLKMYLGHAETVAWCEAVAGIARTHPATAGGEAELVVLPSYLSVPAAVGILDGIAAVGAQDLATEDSGAFTGEVSGGQVRELGGAFVEVGHAERRRLYGETDEVVRRKADAALRAGLVPILCLGEEAEQDPADAARECGRQLEDALALARESGHGGRIVVAYEPQWAIGADAPASDAHIRAVCRDLRARVRALDAHPGSAVIYGGSAGPGLLTRIGDDVDGLFLGRFAHDPRAVAAILDEVHARAAARPAPDPAR</sequence>
<dbReference type="GO" id="GO:0004807">
    <property type="term" value="F:triose-phosphate isomerase activity"/>
    <property type="evidence" value="ECO:0007669"/>
    <property type="project" value="UniProtKB-EC"/>
</dbReference>
<accession>A0A7L7Z3Z5</accession>
<dbReference type="InterPro" id="IPR000652">
    <property type="entry name" value="Triosephosphate_isomerase"/>
</dbReference>
<keyword evidence="4" id="KW-1185">Reference proteome</keyword>
<dbReference type="GO" id="GO:0006096">
    <property type="term" value="P:glycolytic process"/>
    <property type="evidence" value="ECO:0007669"/>
    <property type="project" value="UniProtKB-UniPathway"/>
</dbReference>
<dbReference type="KEGG" id="czh:H9X71_03560"/>
<dbReference type="EMBL" id="CP061274">
    <property type="protein sequence ID" value="QOD44436.1"/>
    <property type="molecule type" value="Genomic_DNA"/>
</dbReference>
<dbReference type="Gene3D" id="3.20.20.70">
    <property type="entry name" value="Aldolase class I"/>
    <property type="match status" value="1"/>
</dbReference>
<dbReference type="Proteomes" id="UP000516660">
    <property type="component" value="Chromosome"/>
</dbReference>
<dbReference type="PANTHER" id="PTHR21139:SF2">
    <property type="entry name" value="TRIOSEPHOSPHATE ISOMERASE"/>
    <property type="match status" value="1"/>
</dbReference>
<comment type="subunit">
    <text evidence="2">Homodimer.</text>
</comment>
<comment type="subcellular location">
    <subcellularLocation>
        <location evidence="2">Cytoplasm</location>
    </subcellularLocation>
</comment>
<gene>
    <name evidence="3" type="ORF">H9X71_03560</name>
</gene>
<dbReference type="EC" id="5.3.1.1" evidence="2"/>
<dbReference type="PANTHER" id="PTHR21139">
    <property type="entry name" value="TRIOSEPHOSPHATE ISOMERASE"/>
    <property type="match status" value="1"/>
</dbReference>
<comment type="similarity">
    <text evidence="2">Belongs to the triosephosphate isomerase family.</text>
</comment>
<dbReference type="GO" id="GO:0005829">
    <property type="term" value="C:cytosol"/>
    <property type="evidence" value="ECO:0007669"/>
    <property type="project" value="TreeGrafter"/>
</dbReference>
<comment type="pathway">
    <text evidence="2">Carbohydrate degradation; glycolysis; D-glyceraldehyde 3-phosphate from glycerone phosphate: step 1/1.</text>
</comment>
<dbReference type="Pfam" id="PF00121">
    <property type="entry name" value="TIM"/>
    <property type="match status" value="1"/>
</dbReference>
<organism evidence="3 4">
    <name type="scientific">Clavibacter zhangzhiyongii</name>
    <dbReference type="NCBI Taxonomy" id="2768071"/>
    <lineage>
        <taxon>Bacteria</taxon>
        <taxon>Bacillati</taxon>
        <taxon>Actinomycetota</taxon>
        <taxon>Actinomycetes</taxon>
        <taxon>Micrococcales</taxon>
        <taxon>Microbacteriaceae</taxon>
        <taxon>Clavibacter</taxon>
    </lineage>
</organism>
<keyword evidence="2" id="KW-0324">Glycolysis</keyword>
<dbReference type="AlphaFoldDB" id="A0A7L7Z3Z5"/>
<evidence type="ECO:0000256" key="1">
    <source>
        <dbReference type="ARBA" id="ARBA00023235"/>
    </source>
</evidence>
<dbReference type="GO" id="GO:0019563">
    <property type="term" value="P:glycerol catabolic process"/>
    <property type="evidence" value="ECO:0007669"/>
    <property type="project" value="TreeGrafter"/>
</dbReference>
<dbReference type="GO" id="GO:0046166">
    <property type="term" value="P:glyceraldehyde-3-phosphate biosynthetic process"/>
    <property type="evidence" value="ECO:0007669"/>
    <property type="project" value="TreeGrafter"/>
</dbReference>
<comment type="catalytic activity">
    <reaction evidence="2">
        <text>D-glyceraldehyde 3-phosphate = dihydroxyacetone phosphate</text>
        <dbReference type="Rhea" id="RHEA:18585"/>
        <dbReference type="ChEBI" id="CHEBI:57642"/>
        <dbReference type="ChEBI" id="CHEBI:59776"/>
        <dbReference type="EC" id="5.3.1.1"/>
    </reaction>
</comment>
<dbReference type="InterPro" id="IPR013785">
    <property type="entry name" value="Aldolase_TIM"/>
</dbReference>
<keyword evidence="1 2" id="KW-0413">Isomerase</keyword>
<reference evidence="3 4" key="1">
    <citation type="submission" date="2020-08" db="EMBL/GenBank/DDBJ databases">
        <title>Description of Clavibacter zhangzhiyonge sp. nov., a phytopathogenic actinobacterium isolated from barley seeds, causing leaf brown spot and decline.</title>
        <authorList>
            <person name="Tian Q."/>
            <person name="Chuan J."/>
            <person name="Zhao W."/>
            <person name="Li X."/>
        </authorList>
    </citation>
    <scope>NUCLEOTIDE SEQUENCE [LARGE SCALE GENOMIC DNA]</scope>
    <source>
        <strain evidence="3 4">DM1</strain>
    </source>
</reference>
<dbReference type="SUPFAM" id="SSF51351">
    <property type="entry name" value="Triosephosphate isomerase (TIM)"/>
    <property type="match status" value="1"/>
</dbReference>
<proteinExistence type="inferred from homology"/>
<dbReference type="UniPathway" id="UPA00109">
    <property type="reaction ID" value="UER00189"/>
</dbReference>
<dbReference type="CDD" id="cd00311">
    <property type="entry name" value="TIM"/>
    <property type="match status" value="1"/>
</dbReference>
<dbReference type="UniPathway" id="UPA00138"/>
<dbReference type="PROSITE" id="PS51440">
    <property type="entry name" value="TIM_2"/>
    <property type="match status" value="1"/>
</dbReference>
<keyword evidence="2" id="KW-0963">Cytoplasm</keyword>
<dbReference type="InterPro" id="IPR035990">
    <property type="entry name" value="TIM_sf"/>
</dbReference>